<evidence type="ECO:0000256" key="1">
    <source>
        <dbReference type="ARBA" id="ARBA00004141"/>
    </source>
</evidence>
<feature type="domain" description="Cation efflux protein cytoplasmic" evidence="9">
    <location>
        <begin position="220"/>
        <end position="285"/>
    </location>
</feature>
<dbReference type="Pfam" id="PF16916">
    <property type="entry name" value="ZT_dimer"/>
    <property type="match status" value="3"/>
</dbReference>
<feature type="transmembrane region" description="Helical" evidence="7">
    <location>
        <begin position="158"/>
        <end position="179"/>
    </location>
</feature>
<dbReference type="RefSeq" id="WP_346336455.1">
    <property type="nucleotide sequence ID" value="NZ_JBBYXI010000002.1"/>
</dbReference>
<evidence type="ECO:0000313" key="11">
    <source>
        <dbReference type="Proteomes" id="UP001418637"/>
    </source>
</evidence>
<evidence type="ECO:0000256" key="5">
    <source>
        <dbReference type="ARBA" id="ARBA00022989"/>
    </source>
</evidence>
<dbReference type="Gene3D" id="1.20.1510.10">
    <property type="entry name" value="Cation efflux protein transmembrane domain"/>
    <property type="match status" value="1"/>
</dbReference>
<reference evidence="10 11" key="1">
    <citation type="submission" date="2024-04" db="EMBL/GenBank/DDBJ databases">
        <title>A novel species isolated from cricket.</title>
        <authorList>
            <person name="Wang H.-C."/>
        </authorList>
    </citation>
    <scope>NUCLEOTIDE SEQUENCE [LARGE SCALE GENOMIC DNA]</scope>
    <source>
        <strain evidence="10 11">WL0021</strain>
    </source>
</reference>
<comment type="subcellular location">
    <subcellularLocation>
        <location evidence="1">Membrane</location>
        <topology evidence="1">Multi-pass membrane protein</topology>
    </subcellularLocation>
</comment>
<evidence type="ECO:0000256" key="2">
    <source>
        <dbReference type="ARBA" id="ARBA00008114"/>
    </source>
</evidence>
<comment type="caution">
    <text evidence="10">The sequence shown here is derived from an EMBL/GenBank/DDBJ whole genome shotgun (WGS) entry which is preliminary data.</text>
</comment>
<dbReference type="SUPFAM" id="SSF160240">
    <property type="entry name" value="Cation efflux protein cytoplasmic domain-like"/>
    <property type="match status" value="3"/>
</dbReference>
<dbReference type="Gene3D" id="3.30.70.1350">
    <property type="entry name" value="Cation efflux protein, cytoplasmic domain"/>
    <property type="match status" value="3"/>
</dbReference>
<feature type="transmembrane region" description="Helical" evidence="7">
    <location>
        <begin position="84"/>
        <end position="104"/>
    </location>
</feature>
<evidence type="ECO:0000256" key="7">
    <source>
        <dbReference type="SAM" id="Phobius"/>
    </source>
</evidence>
<dbReference type="NCBIfam" id="TIGR01297">
    <property type="entry name" value="CDF"/>
    <property type="match status" value="1"/>
</dbReference>
<dbReference type="PANTHER" id="PTHR43840:SF15">
    <property type="entry name" value="MITOCHONDRIAL METAL TRANSPORTER 1-RELATED"/>
    <property type="match status" value="1"/>
</dbReference>
<feature type="domain" description="Cation efflux protein transmembrane" evidence="8">
    <location>
        <begin position="17"/>
        <end position="209"/>
    </location>
</feature>
<dbReference type="PANTHER" id="PTHR43840">
    <property type="entry name" value="MITOCHONDRIAL METAL TRANSPORTER 1-RELATED"/>
    <property type="match status" value="1"/>
</dbReference>
<keyword evidence="5 7" id="KW-1133">Transmembrane helix</keyword>
<keyword evidence="11" id="KW-1185">Reference proteome</keyword>
<dbReference type="InterPro" id="IPR050291">
    <property type="entry name" value="CDF_Transporter"/>
</dbReference>
<comment type="similarity">
    <text evidence="2">Belongs to the cation diffusion facilitator (CDF) transporter (TC 2.A.4) family.</text>
</comment>
<protein>
    <submittedName>
        <fullName evidence="10">Cation diffusion facilitator family transporter</fullName>
    </submittedName>
</protein>
<evidence type="ECO:0000256" key="6">
    <source>
        <dbReference type="ARBA" id="ARBA00023136"/>
    </source>
</evidence>
<evidence type="ECO:0000256" key="3">
    <source>
        <dbReference type="ARBA" id="ARBA00022448"/>
    </source>
</evidence>
<gene>
    <name evidence="10" type="ORF">WJT86_05120</name>
</gene>
<dbReference type="InterPro" id="IPR002524">
    <property type="entry name" value="Cation_efflux"/>
</dbReference>
<dbReference type="InterPro" id="IPR027469">
    <property type="entry name" value="Cation_efflux_TMD_sf"/>
</dbReference>
<evidence type="ECO:0000259" key="9">
    <source>
        <dbReference type="Pfam" id="PF16916"/>
    </source>
</evidence>
<dbReference type="InterPro" id="IPR058533">
    <property type="entry name" value="Cation_efflux_TM"/>
</dbReference>
<evidence type="ECO:0000313" key="10">
    <source>
        <dbReference type="EMBL" id="MEN3930445.1"/>
    </source>
</evidence>
<accession>A0ABV0BIG1</accession>
<feature type="transmembrane region" description="Helical" evidence="7">
    <location>
        <begin position="46"/>
        <end position="63"/>
    </location>
</feature>
<evidence type="ECO:0000259" key="8">
    <source>
        <dbReference type="Pfam" id="PF01545"/>
    </source>
</evidence>
<organism evidence="10 11">
    <name type="scientific">Hohaiivirga grylli</name>
    <dbReference type="NCBI Taxonomy" id="3133970"/>
    <lineage>
        <taxon>Bacteria</taxon>
        <taxon>Pseudomonadati</taxon>
        <taxon>Pseudomonadota</taxon>
        <taxon>Alphaproteobacteria</taxon>
        <taxon>Hyphomicrobiales</taxon>
        <taxon>Methylobacteriaceae</taxon>
        <taxon>Hohaiivirga</taxon>
    </lineage>
</organism>
<dbReference type="EMBL" id="JBBYXI010000002">
    <property type="protein sequence ID" value="MEN3930445.1"/>
    <property type="molecule type" value="Genomic_DNA"/>
</dbReference>
<keyword evidence="6 7" id="KW-0472">Membrane</keyword>
<evidence type="ECO:0000256" key="4">
    <source>
        <dbReference type="ARBA" id="ARBA00022692"/>
    </source>
</evidence>
<dbReference type="SUPFAM" id="SSF161111">
    <property type="entry name" value="Cation efflux protein transmembrane domain-like"/>
    <property type="match status" value="1"/>
</dbReference>
<feature type="transmembrane region" description="Helical" evidence="7">
    <location>
        <begin position="185"/>
        <end position="203"/>
    </location>
</feature>
<dbReference type="Pfam" id="PF01545">
    <property type="entry name" value="Cation_efflux"/>
    <property type="match status" value="1"/>
</dbReference>
<dbReference type="InterPro" id="IPR027470">
    <property type="entry name" value="Cation_efflux_CTD"/>
</dbReference>
<sequence length="464" mass="50162">MAHAGHDHSNLKETVAFRSILVSAFITIAKAIGGVLTGSLALISDALHSLLDVVFTTITWLAIRKAHQPADADHQFGHGKIESVAALIETVFLLLLAGIIGIEGVKRLSTGSGEVIPHWFAIAILFAAIGLDAWRWFTLKRVAKATNSEALEADALHFASDLVNSVMVLAALVGVWLGFKQADAVAALIVAAFIAVSGIRLAIRTINTLIDTAPAGISELIQRTVEDIPGVAVVENVRARPAGGDVFAEVNVLVSRTLPLDKVVKVKDNITEAIQKVVPNVDLTVIANPAQLDDETMFERVMLISAKQRLPLHNVIIQNIDGKLSVSCDLEVDGRLSLGAAHMLATKLETAIRNEFGEDTEVDTHIEPLNPKPLSVCDLRSKENEKIALCLKEMAQSIGLIEDIHSVRARTSDAGLVVNYHCYVDASENVTTVHKCVDQLERMFRSQHPDVIRVVGHAEPKRKA</sequence>
<dbReference type="Proteomes" id="UP001418637">
    <property type="component" value="Unassembled WGS sequence"/>
</dbReference>
<name>A0ABV0BIG1_9HYPH</name>
<keyword evidence="3" id="KW-0813">Transport</keyword>
<proteinExistence type="inferred from homology"/>
<feature type="transmembrane region" description="Helical" evidence="7">
    <location>
        <begin position="20"/>
        <end position="40"/>
    </location>
</feature>
<keyword evidence="4 7" id="KW-0812">Transmembrane</keyword>
<feature type="domain" description="Cation efflux protein cytoplasmic" evidence="9">
    <location>
        <begin position="392"/>
        <end position="460"/>
    </location>
</feature>
<feature type="domain" description="Cation efflux protein cytoplasmic" evidence="9">
    <location>
        <begin position="313"/>
        <end position="368"/>
    </location>
</feature>
<feature type="transmembrane region" description="Helical" evidence="7">
    <location>
        <begin position="116"/>
        <end position="137"/>
    </location>
</feature>
<dbReference type="InterPro" id="IPR036837">
    <property type="entry name" value="Cation_efflux_CTD_sf"/>
</dbReference>